<gene>
    <name evidence="5" type="primary">hycI</name>
    <name evidence="5" type="ORF">ENV60_04475</name>
</gene>
<dbReference type="NCBIfam" id="TIGR00142">
    <property type="entry name" value="hycI"/>
    <property type="match status" value="1"/>
</dbReference>
<dbReference type="PANTHER" id="PTHR30302:SF1">
    <property type="entry name" value="HYDROGENASE 2 MATURATION PROTEASE"/>
    <property type="match status" value="1"/>
</dbReference>
<keyword evidence="2" id="KW-0645">Protease</keyword>
<dbReference type="PRINTS" id="PR00446">
    <property type="entry name" value="HYDRGNUPTAKE"/>
</dbReference>
<dbReference type="PANTHER" id="PTHR30302">
    <property type="entry name" value="HYDROGENASE 1 MATURATION PROTEASE"/>
    <property type="match status" value="1"/>
</dbReference>
<dbReference type="NCBIfam" id="TIGR00072">
    <property type="entry name" value="hydrog_prot"/>
    <property type="match status" value="1"/>
</dbReference>
<dbReference type="GO" id="GO:0016485">
    <property type="term" value="P:protein processing"/>
    <property type="evidence" value="ECO:0007669"/>
    <property type="project" value="TreeGrafter"/>
</dbReference>
<reference evidence="5" key="1">
    <citation type="journal article" date="2020" name="mSystems">
        <title>Genome- and Community-Level Interaction Insights into Carbon Utilization and Element Cycling Functions of Hydrothermarchaeota in Hydrothermal Sediment.</title>
        <authorList>
            <person name="Zhou Z."/>
            <person name="Liu Y."/>
            <person name="Xu W."/>
            <person name="Pan J."/>
            <person name="Luo Z.H."/>
            <person name="Li M."/>
        </authorList>
    </citation>
    <scope>NUCLEOTIDE SEQUENCE [LARGE SCALE GENOMIC DNA]</scope>
    <source>
        <strain evidence="5">SpSt-774</strain>
    </source>
</reference>
<proteinExistence type="inferred from homology"/>
<comment type="similarity">
    <text evidence="1">Belongs to the peptidase A31 family.</text>
</comment>
<evidence type="ECO:0000256" key="3">
    <source>
        <dbReference type="ARBA" id="ARBA00022750"/>
    </source>
</evidence>
<name>A0A7C4TE20_UNCW3</name>
<keyword evidence="3" id="KW-0064">Aspartyl protease</keyword>
<dbReference type="Pfam" id="PF01750">
    <property type="entry name" value="HycI"/>
    <property type="match status" value="1"/>
</dbReference>
<evidence type="ECO:0000256" key="4">
    <source>
        <dbReference type="ARBA" id="ARBA00022801"/>
    </source>
</evidence>
<dbReference type="InterPro" id="IPR004420">
    <property type="entry name" value="Pept_A31_hyd_mat_HycI"/>
</dbReference>
<evidence type="ECO:0000313" key="5">
    <source>
        <dbReference type="EMBL" id="HGV97530.1"/>
    </source>
</evidence>
<dbReference type="EC" id="3.4.23.51" evidence="5"/>
<dbReference type="GO" id="GO:0004190">
    <property type="term" value="F:aspartic-type endopeptidase activity"/>
    <property type="evidence" value="ECO:0007669"/>
    <property type="project" value="UniProtKB-KW"/>
</dbReference>
<dbReference type="GO" id="GO:0008047">
    <property type="term" value="F:enzyme activator activity"/>
    <property type="evidence" value="ECO:0007669"/>
    <property type="project" value="InterPro"/>
</dbReference>
<protein>
    <submittedName>
        <fullName evidence="5">Hydrogenase maturation peptidase HycI</fullName>
        <ecNumber evidence="5">3.4.23.51</ecNumber>
    </submittedName>
</protein>
<dbReference type="CDD" id="cd06067">
    <property type="entry name" value="H2MP_MemB-H2evol"/>
    <property type="match status" value="1"/>
</dbReference>
<comment type="caution">
    <text evidence="5">The sequence shown here is derived from an EMBL/GenBank/DDBJ whole genome shotgun (WGS) entry which is preliminary data.</text>
</comment>
<dbReference type="InterPro" id="IPR000671">
    <property type="entry name" value="Peptidase_A31"/>
</dbReference>
<dbReference type="Gene3D" id="3.40.50.1450">
    <property type="entry name" value="HybD-like"/>
    <property type="match status" value="1"/>
</dbReference>
<dbReference type="InterPro" id="IPR023430">
    <property type="entry name" value="Pept_HybD-like_dom_sf"/>
</dbReference>
<evidence type="ECO:0000256" key="2">
    <source>
        <dbReference type="ARBA" id="ARBA00022670"/>
    </source>
</evidence>
<organism evidence="5">
    <name type="scientific">candidate division WOR-3 bacterium</name>
    <dbReference type="NCBI Taxonomy" id="2052148"/>
    <lineage>
        <taxon>Bacteria</taxon>
        <taxon>Bacteria division WOR-3</taxon>
    </lineage>
</organism>
<dbReference type="EMBL" id="DTGZ01000082">
    <property type="protein sequence ID" value="HGV97530.1"/>
    <property type="molecule type" value="Genomic_DNA"/>
</dbReference>
<keyword evidence="4 5" id="KW-0378">Hydrolase</keyword>
<dbReference type="SUPFAM" id="SSF53163">
    <property type="entry name" value="HybD-like"/>
    <property type="match status" value="1"/>
</dbReference>
<dbReference type="AlphaFoldDB" id="A0A7C4TE20"/>
<sequence length="172" mass="19156">MPEVWEEILKEEIKNAKKICIMGIGNIEKMDDGAGALAVNKISSLLKSLRLKNLILINGGTTPENFTGTIRKFKPSLTILIDACVNKEKPGTISIIVPDEIQFGDISTHRLPLSMLIKFLEETIPTKVIAIGIEPKLVDYGSVTPLVRKAIERFATRLVKIIRELKHNDILE</sequence>
<evidence type="ECO:0000256" key="1">
    <source>
        <dbReference type="ARBA" id="ARBA00006814"/>
    </source>
</evidence>
<accession>A0A7C4TE20</accession>